<dbReference type="PANTHER" id="PTHR10783">
    <property type="entry name" value="XENOTROPIC AND POLYTROPIC RETROVIRUS RECEPTOR 1-RELATED"/>
    <property type="match status" value="1"/>
</dbReference>
<proteinExistence type="predicted"/>
<dbReference type="Pfam" id="PF03124">
    <property type="entry name" value="EXS"/>
    <property type="match status" value="1"/>
</dbReference>
<feature type="compositionally biased region" description="Basic and acidic residues" evidence="5">
    <location>
        <begin position="19"/>
        <end position="31"/>
    </location>
</feature>
<evidence type="ECO:0000256" key="1">
    <source>
        <dbReference type="ARBA" id="ARBA00004141"/>
    </source>
</evidence>
<feature type="transmembrane region" description="Helical" evidence="6">
    <location>
        <begin position="121"/>
        <end position="140"/>
    </location>
</feature>
<sequence>MPVSKAPTTLVQDFQDGEDDRRDKMEKSRDDSSSKQVIRAIKVTLYVSLFLALWSVTMRFQVSPSKADKFVSVFPVYYRAIALLVLGGWCWGFNIQGLDRFHIDYCTLFDMDLSTKITSRTVYCTASLFTVVLLANIVTFTQARGIPSTFIPLCLYISMLLLLCWPKSPFHNARYALLQALQSVMLSPFTGVAFVHVILADLLTSYSKVFADMYGTVCVISNSTDRHFHASILQACRNDPIGPIVASLPSWLRLFQCLKAYSTDGERRHLLNALKYSTAFPVLFFSYLKQGPSAEAWGPQLSQLWLLSVFVNSLYSFYWDIYYDWGLGSISSSNLLLRDRLVFPKRWWYYATMVTDLLLRFTWSLQLSPHWWFIGSVGREFKMFVLEAVEIFRRCMWIFFRCEWQHISHPIREDKGHPRMVPDDA</sequence>
<name>A0A7S1IAN5_9EUGL</name>
<evidence type="ECO:0000256" key="3">
    <source>
        <dbReference type="ARBA" id="ARBA00022989"/>
    </source>
</evidence>
<feature type="transmembrane region" description="Helical" evidence="6">
    <location>
        <begin position="37"/>
        <end position="56"/>
    </location>
</feature>
<evidence type="ECO:0000259" key="7">
    <source>
        <dbReference type="PROSITE" id="PS51380"/>
    </source>
</evidence>
<feature type="region of interest" description="Disordered" evidence="5">
    <location>
        <begin position="1"/>
        <end position="31"/>
    </location>
</feature>
<gene>
    <name evidence="8" type="ORF">EGYM00392_LOCUS17572</name>
</gene>
<keyword evidence="2 6" id="KW-0812">Transmembrane</keyword>
<dbReference type="GO" id="GO:0016020">
    <property type="term" value="C:membrane"/>
    <property type="evidence" value="ECO:0007669"/>
    <property type="project" value="UniProtKB-SubCell"/>
</dbReference>
<dbReference type="EMBL" id="HBGA01047836">
    <property type="protein sequence ID" value="CAD9006482.1"/>
    <property type="molecule type" value="Transcribed_RNA"/>
</dbReference>
<protein>
    <recommendedName>
        <fullName evidence="7">EXS domain-containing protein</fullName>
    </recommendedName>
</protein>
<keyword evidence="3 6" id="KW-1133">Transmembrane helix</keyword>
<evidence type="ECO:0000313" key="8">
    <source>
        <dbReference type="EMBL" id="CAD9006482.1"/>
    </source>
</evidence>
<evidence type="ECO:0000256" key="4">
    <source>
        <dbReference type="ARBA" id="ARBA00023136"/>
    </source>
</evidence>
<comment type="subcellular location">
    <subcellularLocation>
        <location evidence="1">Membrane</location>
        <topology evidence="1">Multi-pass membrane protein</topology>
    </subcellularLocation>
</comment>
<keyword evidence="4 6" id="KW-0472">Membrane</keyword>
<feature type="transmembrane region" description="Helical" evidence="6">
    <location>
        <begin position="76"/>
        <end position="95"/>
    </location>
</feature>
<dbReference type="GO" id="GO:0005737">
    <property type="term" value="C:cytoplasm"/>
    <property type="evidence" value="ECO:0007669"/>
    <property type="project" value="TreeGrafter"/>
</dbReference>
<dbReference type="PANTHER" id="PTHR10783:SF46">
    <property type="entry name" value="PROTEIN ERD1 HOMOLOG 2"/>
    <property type="match status" value="1"/>
</dbReference>
<feature type="transmembrane region" description="Helical" evidence="6">
    <location>
        <begin position="177"/>
        <end position="199"/>
    </location>
</feature>
<reference evidence="8" key="1">
    <citation type="submission" date="2021-01" db="EMBL/GenBank/DDBJ databases">
        <authorList>
            <person name="Corre E."/>
            <person name="Pelletier E."/>
            <person name="Niang G."/>
            <person name="Scheremetjew M."/>
            <person name="Finn R."/>
            <person name="Kale V."/>
            <person name="Holt S."/>
            <person name="Cochrane G."/>
            <person name="Meng A."/>
            <person name="Brown T."/>
            <person name="Cohen L."/>
        </authorList>
    </citation>
    <scope>NUCLEOTIDE SEQUENCE</scope>
    <source>
        <strain evidence="8">NIES-381</strain>
    </source>
</reference>
<evidence type="ECO:0000256" key="5">
    <source>
        <dbReference type="SAM" id="MobiDB-lite"/>
    </source>
</evidence>
<feature type="domain" description="EXS" evidence="7">
    <location>
        <begin position="233"/>
        <end position="425"/>
    </location>
</feature>
<dbReference type="InterPro" id="IPR004342">
    <property type="entry name" value="EXS_C"/>
</dbReference>
<evidence type="ECO:0000256" key="2">
    <source>
        <dbReference type="ARBA" id="ARBA00022692"/>
    </source>
</evidence>
<organism evidence="8">
    <name type="scientific">Eutreptiella gymnastica</name>
    <dbReference type="NCBI Taxonomy" id="73025"/>
    <lineage>
        <taxon>Eukaryota</taxon>
        <taxon>Discoba</taxon>
        <taxon>Euglenozoa</taxon>
        <taxon>Euglenida</taxon>
        <taxon>Spirocuta</taxon>
        <taxon>Euglenophyceae</taxon>
        <taxon>Eutreptiales</taxon>
        <taxon>Eutreptiaceae</taxon>
        <taxon>Eutreptiella</taxon>
    </lineage>
</organism>
<dbReference type="AlphaFoldDB" id="A0A7S1IAN5"/>
<dbReference type="PROSITE" id="PS51380">
    <property type="entry name" value="EXS"/>
    <property type="match status" value="1"/>
</dbReference>
<feature type="transmembrane region" description="Helical" evidence="6">
    <location>
        <begin position="146"/>
        <end position="165"/>
    </location>
</feature>
<accession>A0A7S1IAN5</accession>
<feature type="compositionally biased region" description="Polar residues" evidence="5">
    <location>
        <begin position="1"/>
        <end position="12"/>
    </location>
</feature>
<evidence type="ECO:0000256" key="6">
    <source>
        <dbReference type="SAM" id="Phobius"/>
    </source>
</evidence>